<dbReference type="EMBL" id="RPFW01000001">
    <property type="protein sequence ID" value="TVZ07211.1"/>
    <property type="molecule type" value="Genomic_DNA"/>
</dbReference>
<dbReference type="PANTHER" id="PTHR48111">
    <property type="entry name" value="REGULATOR OF RPOS"/>
    <property type="match status" value="1"/>
</dbReference>
<evidence type="ECO:0000313" key="12">
    <source>
        <dbReference type="Proteomes" id="UP000460272"/>
    </source>
</evidence>
<name>A0A6P2CB82_9ACTN</name>
<keyword evidence="5 8" id="KW-0238">DNA-binding</keyword>
<dbReference type="GO" id="GO:0000156">
    <property type="term" value="F:phosphorelay response regulator activity"/>
    <property type="evidence" value="ECO:0007669"/>
    <property type="project" value="TreeGrafter"/>
</dbReference>
<feature type="DNA-binding region" description="OmpR/PhoB-type" evidence="8">
    <location>
        <begin position="133"/>
        <end position="231"/>
    </location>
</feature>
<feature type="domain" description="Response regulatory" evidence="9">
    <location>
        <begin position="12"/>
        <end position="126"/>
    </location>
</feature>
<evidence type="ECO:0000256" key="6">
    <source>
        <dbReference type="ARBA" id="ARBA00023163"/>
    </source>
</evidence>
<feature type="modified residue" description="4-aspartylphosphate" evidence="7">
    <location>
        <position position="61"/>
    </location>
</feature>
<dbReference type="InterPro" id="IPR001867">
    <property type="entry name" value="OmpR/PhoB-type_DNA-bd"/>
</dbReference>
<evidence type="ECO:0000256" key="4">
    <source>
        <dbReference type="ARBA" id="ARBA00023015"/>
    </source>
</evidence>
<dbReference type="PROSITE" id="PS50110">
    <property type="entry name" value="RESPONSE_REGULATORY"/>
    <property type="match status" value="1"/>
</dbReference>
<keyword evidence="12" id="KW-1185">Reference proteome</keyword>
<evidence type="ECO:0000256" key="2">
    <source>
        <dbReference type="ARBA" id="ARBA00022553"/>
    </source>
</evidence>
<dbReference type="GO" id="GO:0032993">
    <property type="term" value="C:protein-DNA complex"/>
    <property type="evidence" value="ECO:0007669"/>
    <property type="project" value="TreeGrafter"/>
</dbReference>
<evidence type="ECO:0000259" key="10">
    <source>
        <dbReference type="PROSITE" id="PS51755"/>
    </source>
</evidence>
<evidence type="ECO:0000256" key="5">
    <source>
        <dbReference type="ARBA" id="ARBA00023125"/>
    </source>
</evidence>
<evidence type="ECO:0000256" key="8">
    <source>
        <dbReference type="PROSITE-ProRule" id="PRU01091"/>
    </source>
</evidence>
<dbReference type="PANTHER" id="PTHR48111:SF22">
    <property type="entry name" value="REGULATOR OF RPOS"/>
    <property type="match status" value="1"/>
</dbReference>
<dbReference type="GO" id="GO:0005829">
    <property type="term" value="C:cytosol"/>
    <property type="evidence" value="ECO:0007669"/>
    <property type="project" value="TreeGrafter"/>
</dbReference>
<evidence type="ECO:0000256" key="7">
    <source>
        <dbReference type="PROSITE-ProRule" id="PRU00169"/>
    </source>
</evidence>
<evidence type="ECO:0000313" key="11">
    <source>
        <dbReference type="EMBL" id="TVZ07211.1"/>
    </source>
</evidence>
<dbReference type="CDD" id="cd00383">
    <property type="entry name" value="trans_reg_C"/>
    <property type="match status" value="1"/>
</dbReference>
<dbReference type="InterPro" id="IPR001789">
    <property type="entry name" value="Sig_transdc_resp-reg_receiver"/>
</dbReference>
<dbReference type="SUPFAM" id="SSF52172">
    <property type="entry name" value="CheY-like"/>
    <property type="match status" value="1"/>
</dbReference>
<evidence type="ECO:0000256" key="1">
    <source>
        <dbReference type="ARBA" id="ARBA00004496"/>
    </source>
</evidence>
<comment type="subcellular location">
    <subcellularLocation>
        <location evidence="1">Cytoplasm</location>
    </subcellularLocation>
</comment>
<keyword evidence="4" id="KW-0805">Transcription regulation</keyword>
<dbReference type="Gene3D" id="1.10.10.10">
    <property type="entry name" value="Winged helix-like DNA-binding domain superfamily/Winged helix DNA-binding domain"/>
    <property type="match status" value="1"/>
</dbReference>
<dbReference type="AlphaFoldDB" id="A0A6P2CB82"/>
<dbReference type="Gene3D" id="6.10.250.690">
    <property type="match status" value="1"/>
</dbReference>
<dbReference type="InterPro" id="IPR039420">
    <property type="entry name" value="WalR-like"/>
</dbReference>
<dbReference type="GO" id="GO:0006355">
    <property type="term" value="P:regulation of DNA-templated transcription"/>
    <property type="evidence" value="ECO:0007669"/>
    <property type="project" value="InterPro"/>
</dbReference>
<dbReference type="Proteomes" id="UP000460272">
    <property type="component" value="Unassembled WGS sequence"/>
</dbReference>
<dbReference type="RefSeq" id="WP_145851966.1">
    <property type="nucleotide sequence ID" value="NZ_RPFW01000001.1"/>
</dbReference>
<comment type="caution">
    <text evidence="11">The sequence shown here is derived from an EMBL/GenBank/DDBJ whole genome shotgun (WGS) entry which is preliminary data.</text>
</comment>
<evidence type="ECO:0000256" key="3">
    <source>
        <dbReference type="ARBA" id="ARBA00023012"/>
    </source>
</evidence>
<dbReference type="PROSITE" id="PS51755">
    <property type="entry name" value="OMPR_PHOB"/>
    <property type="match status" value="1"/>
</dbReference>
<dbReference type="GO" id="GO:0000976">
    <property type="term" value="F:transcription cis-regulatory region binding"/>
    <property type="evidence" value="ECO:0007669"/>
    <property type="project" value="TreeGrafter"/>
</dbReference>
<evidence type="ECO:0000259" key="9">
    <source>
        <dbReference type="PROSITE" id="PS50110"/>
    </source>
</evidence>
<keyword evidence="3" id="KW-0902">Two-component regulatory system</keyword>
<protein>
    <submittedName>
        <fullName evidence="11">DNA-binding response regulator</fullName>
    </submittedName>
</protein>
<dbReference type="Pfam" id="PF00072">
    <property type="entry name" value="Response_reg"/>
    <property type="match status" value="1"/>
</dbReference>
<sequence>MDRVNPPDVRSRLLVVDDDNDVRDSLRLALGYAGYAVTTAANGAEALSAVAQSPVDLIILDVLMPMLNGLDTCRQLRSRGDATPVLVLTARDAIDDRVAGLEAGADDYLVKPFALRELLARVNALLRRTKPARDLLGYADLTLDLTTHTVMRAGSHVVLTRIEFSLLELLVRNAEQVLSYDVITDRVWGYGEAPASNALQVFVALLRRKLEADGLQRLVHNVRGVGYVLRTLP</sequence>
<dbReference type="Gene3D" id="3.40.50.2300">
    <property type="match status" value="1"/>
</dbReference>
<dbReference type="InterPro" id="IPR036388">
    <property type="entry name" value="WH-like_DNA-bd_sf"/>
</dbReference>
<gene>
    <name evidence="11" type="ORF">EAS64_07925</name>
</gene>
<dbReference type="SMART" id="SM00862">
    <property type="entry name" value="Trans_reg_C"/>
    <property type="match status" value="1"/>
</dbReference>
<feature type="domain" description="OmpR/PhoB-type" evidence="10">
    <location>
        <begin position="133"/>
        <end position="231"/>
    </location>
</feature>
<dbReference type="SUPFAM" id="SSF46894">
    <property type="entry name" value="C-terminal effector domain of the bipartite response regulators"/>
    <property type="match status" value="1"/>
</dbReference>
<keyword evidence="2 7" id="KW-0597">Phosphoprotein</keyword>
<dbReference type="OrthoDB" id="9812490at2"/>
<dbReference type="FunFam" id="3.40.50.2300:FF:000001">
    <property type="entry name" value="DNA-binding response regulator PhoB"/>
    <property type="match status" value="1"/>
</dbReference>
<proteinExistence type="predicted"/>
<organism evidence="11 12">
    <name type="scientific">Trebonia kvetii</name>
    <dbReference type="NCBI Taxonomy" id="2480626"/>
    <lineage>
        <taxon>Bacteria</taxon>
        <taxon>Bacillati</taxon>
        <taxon>Actinomycetota</taxon>
        <taxon>Actinomycetes</taxon>
        <taxon>Streptosporangiales</taxon>
        <taxon>Treboniaceae</taxon>
        <taxon>Trebonia</taxon>
    </lineage>
</organism>
<keyword evidence="6" id="KW-0804">Transcription</keyword>
<dbReference type="FunFam" id="1.10.10.10:FF:000005">
    <property type="entry name" value="Two-component system response regulator"/>
    <property type="match status" value="1"/>
</dbReference>
<dbReference type="SMART" id="SM00448">
    <property type="entry name" value="REC"/>
    <property type="match status" value="1"/>
</dbReference>
<dbReference type="InterPro" id="IPR016032">
    <property type="entry name" value="Sig_transdc_resp-reg_C-effctor"/>
</dbReference>
<dbReference type="Pfam" id="PF00486">
    <property type="entry name" value="Trans_reg_C"/>
    <property type="match status" value="1"/>
</dbReference>
<reference evidence="11 12" key="1">
    <citation type="submission" date="2018-11" db="EMBL/GenBank/DDBJ databases">
        <title>Trebonia kvetii gen.nov., sp.nov., a novel acidophilic actinobacterium, and proposal of the new actinobacterial family Treboniaceae fam. nov.</title>
        <authorList>
            <person name="Rapoport D."/>
            <person name="Sagova-Mareckova M."/>
            <person name="Sedlacek I."/>
            <person name="Provaznik J."/>
            <person name="Kralova S."/>
            <person name="Pavlinic D."/>
            <person name="Benes V."/>
            <person name="Kopecky J."/>
        </authorList>
    </citation>
    <scope>NUCLEOTIDE SEQUENCE [LARGE SCALE GENOMIC DNA]</scope>
    <source>
        <strain evidence="11 12">15Tr583</strain>
    </source>
</reference>
<dbReference type="InterPro" id="IPR011006">
    <property type="entry name" value="CheY-like_superfamily"/>
</dbReference>
<accession>A0A6P2CB82</accession>